<dbReference type="Pfam" id="PF00406">
    <property type="entry name" value="ADK"/>
    <property type="match status" value="1"/>
</dbReference>
<dbReference type="PANTHER" id="PTHR23359">
    <property type="entry name" value="NUCLEOTIDE KINASE"/>
    <property type="match status" value="1"/>
</dbReference>
<evidence type="ECO:0000256" key="4">
    <source>
        <dbReference type="ARBA" id="ARBA00022777"/>
    </source>
</evidence>
<comment type="subunit">
    <text evidence="9">Monomer.</text>
</comment>
<dbReference type="RefSeq" id="XP_041299676.1">
    <property type="nucleotide sequence ID" value="XM_041435126.1"/>
</dbReference>
<evidence type="ECO:0000256" key="8">
    <source>
        <dbReference type="ARBA" id="ARBA00048116"/>
    </source>
</evidence>
<feature type="binding site" evidence="9">
    <location>
        <position position="238"/>
    </location>
    <ligand>
        <name>ATP</name>
        <dbReference type="ChEBI" id="CHEBI:30616"/>
    </ligand>
</feature>
<dbReference type="EC" id="2.7.4.14" evidence="9"/>
<evidence type="ECO:0000256" key="3">
    <source>
        <dbReference type="ARBA" id="ARBA00022741"/>
    </source>
</evidence>
<dbReference type="HAMAP" id="MF_00235">
    <property type="entry name" value="Adenylate_kinase_Adk"/>
    <property type="match status" value="1"/>
</dbReference>
<feature type="binding site" evidence="9">
    <location>
        <position position="244"/>
    </location>
    <ligand>
        <name>a ribonucleoside 5'-phosphate</name>
        <dbReference type="ChEBI" id="CHEBI:58043"/>
    </ligand>
</feature>
<dbReference type="GeneID" id="64697385"/>
<dbReference type="PRINTS" id="PR00094">
    <property type="entry name" value="ADENYLTKNASE"/>
</dbReference>
<feature type="region of interest" description="LID" evidence="9">
    <location>
        <begin position="237"/>
        <end position="247"/>
    </location>
</feature>
<feature type="binding site" evidence="9">
    <location>
        <begin position="114"/>
        <end position="119"/>
    </location>
    <ligand>
        <name>ATP</name>
        <dbReference type="ChEBI" id="CHEBI:30616"/>
    </ligand>
</feature>
<evidence type="ECO:0000313" key="10">
    <source>
        <dbReference type="EMBL" id="KAG2119850.1"/>
    </source>
</evidence>
<dbReference type="EMBL" id="JABBWM010000002">
    <property type="protein sequence ID" value="KAG2119850.1"/>
    <property type="molecule type" value="Genomic_DNA"/>
</dbReference>
<dbReference type="SUPFAM" id="SSF52540">
    <property type="entry name" value="P-loop containing nucleoside triphosphate hydrolases"/>
    <property type="match status" value="1"/>
</dbReference>
<sequence length="301" mass="33612">MPLLSQTTLSLRRLRVGACAIAIRSRRQHARAPILFSFSVCLWLHSVSSTTSSNVERQLIRHRSSLDNTTTLLFPPDTEISNLNPNQSNMAESTSSPVFGAEKVTVIYVLGGPGAGKGTQCSKLVDAFGFCHLSAGDLLREEQNREGSQYGEMIRTYIREGTIVPSHVTIKLLENAMTEEMKKKTGDGWVDGRGRFLIDGFPRKIDQAIGFDETVCLASLVIFFNTSEDVMLERLLERAKTSGREDDNVETIRKRFRTYNEQTMPVIEHYRTLNKVAEIDSTAAVEEVYHVACATVTNLFS</sequence>
<keyword evidence="3 9" id="KW-0547">Nucleotide-binding</keyword>
<evidence type="ECO:0000256" key="5">
    <source>
        <dbReference type="ARBA" id="ARBA00022840"/>
    </source>
</evidence>
<dbReference type="CDD" id="cd01428">
    <property type="entry name" value="ADK"/>
    <property type="match status" value="1"/>
</dbReference>
<feature type="region of interest" description="NMPbind" evidence="9">
    <location>
        <begin position="134"/>
        <end position="164"/>
    </location>
</feature>
<keyword evidence="6 9" id="KW-0665">Pyrimidine biosynthesis</keyword>
<feature type="binding site" evidence="9">
    <location>
        <begin position="200"/>
        <end position="203"/>
    </location>
    <ligand>
        <name>a ribonucleoside 5'-phosphate</name>
        <dbReference type="ChEBI" id="CHEBI:58043"/>
    </ligand>
</feature>
<dbReference type="GO" id="GO:0005634">
    <property type="term" value="C:nucleus"/>
    <property type="evidence" value="ECO:0007669"/>
    <property type="project" value="UniProtKB-SubCell"/>
</dbReference>
<dbReference type="GO" id="GO:0005737">
    <property type="term" value="C:cytoplasm"/>
    <property type="evidence" value="ECO:0007669"/>
    <property type="project" value="UniProtKB-SubCell"/>
</dbReference>
<feature type="binding site" evidence="9">
    <location>
        <begin position="162"/>
        <end position="164"/>
    </location>
    <ligand>
        <name>a ribonucleoside 5'-phosphate</name>
        <dbReference type="ChEBI" id="CHEBI:58043"/>
    </ligand>
</feature>
<keyword evidence="7 9" id="KW-0539">Nucleus</keyword>
<evidence type="ECO:0000256" key="6">
    <source>
        <dbReference type="ARBA" id="ARBA00022975"/>
    </source>
</evidence>
<comment type="catalytic activity">
    <reaction evidence="8 9">
        <text>UMP + ATP = UDP + ADP</text>
        <dbReference type="Rhea" id="RHEA:24400"/>
        <dbReference type="ChEBI" id="CHEBI:30616"/>
        <dbReference type="ChEBI" id="CHEBI:57865"/>
        <dbReference type="ChEBI" id="CHEBI:58223"/>
        <dbReference type="ChEBI" id="CHEBI:456216"/>
        <dbReference type="EC" id="2.7.4.14"/>
    </reaction>
</comment>
<comment type="function">
    <text evidence="9">Catalyzes the phosphorylation of pyrimidine nucleoside monophosphates at the expense of ATP. Plays an important role in de novo pyrimidine nucleotide biosynthesis. Has preference for UMP and dUMP as phosphate acceptors, but can also use CMP, dCMP and AMP.</text>
</comment>
<comment type="caution">
    <text evidence="10">The sequence shown here is derived from an EMBL/GenBank/DDBJ whole genome shotgun (WGS) entry which is preliminary data.</text>
</comment>
<dbReference type="HAMAP" id="MF_03172">
    <property type="entry name" value="Adenylate_kinase_UMP_CMP_kin"/>
    <property type="match status" value="1"/>
</dbReference>
<keyword evidence="2 9" id="KW-0808">Transferase</keyword>
<proteinExistence type="inferred from homology"/>
<protein>
    <recommendedName>
        <fullName evidence="9">Uridylate kinase</fullName>
        <shortName evidence="9">UK</shortName>
        <ecNumber evidence="9">2.7.4.14</ecNumber>
    </recommendedName>
    <alternativeName>
        <fullName evidence="9">ATP:UMP phosphotransferase</fullName>
    </alternativeName>
    <alternativeName>
        <fullName evidence="9">Deoxycytidylate kinase</fullName>
        <shortName evidence="9">CK</shortName>
        <shortName evidence="9">dCMP kinase</shortName>
    </alternativeName>
    <alternativeName>
        <fullName evidence="9">Uridine monophosphate kinase</fullName>
        <shortName evidence="9">UMP kinase</shortName>
        <shortName evidence="9">UMPK</shortName>
    </alternativeName>
</protein>
<dbReference type="Gene3D" id="3.40.50.300">
    <property type="entry name" value="P-loop containing nucleotide triphosphate hydrolases"/>
    <property type="match status" value="1"/>
</dbReference>
<feature type="binding site" evidence="9">
    <location>
        <position position="283"/>
    </location>
    <ligand>
        <name>ATP</name>
        <dbReference type="ChEBI" id="CHEBI:30616"/>
    </ligand>
</feature>
<dbReference type="GO" id="GO:0006207">
    <property type="term" value="P:'de novo' pyrimidine nucleobase biosynthetic process"/>
    <property type="evidence" value="ECO:0007669"/>
    <property type="project" value="InterPro"/>
</dbReference>
<dbReference type="PROSITE" id="PS00113">
    <property type="entry name" value="ADENYLATE_KINASE"/>
    <property type="match status" value="1"/>
</dbReference>
<keyword evidence="4 9" id="KW-0418">Kinase</keyword>
<dbReference type="InterPro" id="IPR027417">
    <property type="entry name" value="P-loop_NTPase"/>
</dbReference>
<name>A0A9P7FIU9_9AGAM</name>
<dbReference type="GO" id="GO:0006221">
    <property type="term" value="P:pyrimidine nucleotide biosynthetic process"/>
    <property type="evidence" value="ECO:0007669"/>
    <property type="project" value="UniProtKB-UniRule"/>
</dbReference>
<dbReference type="FunFam" id="3.40.50.300:FF:000315">
    <property type="entry name" value="Adenylate kinase 1"/>
    <property type="match status" value="1"/>
</dbReference>
<evidence type="ECO:0000256" key="9">
    <source>
        <dbReference type="HAMAP-Rule" id="MF_03172"/>
    </source>
</evidence>
<evidence type="ECO:0000256" key="7">
    <source>
        <dbReference type="ARBA" id="ARBA00023242"/>
    </source>
</evidence>
<comment type="similarity">
    <text evidence="9">Belongs to the adenylate kinase family. UMP-CMP kinase subfamily.</text>
</comment>
<evidence type="ECO:0000313" key="11">
    <source>
        <dbReference type="Proteomes" id="UP000823399"/>
    </source>
</evidence>
<dbReference type="InterPro" id="IPR000850">
    <property type="entry name" value="Adenylat/UMP-CMP_kin"/>
</dbReference>
<evidence type="ECO:0000256" key="1">
    <source>
        <dbReference type="ARBA" id="ARBA00022490"/>
    </source>
</evidence>
<dbReference type="GO" id="GO:0009123">
    <property type="term" value="P:nucleoside monophosphate metabolic process"/>
    <property type="evidence" value="ECO:0007669"/>
    <property type="project" value="UniProtKB-ARBA"/>
</dbReference>
<reference evidence="10" key="1">
    <citation type="journal article" date="2020" name="New Phytol.">
        <title>Comparative genomics reveals dynamic genome evolution in host specialist ectomycorrhizal fungi.</title>
        <authorList>
            <person name="Lofgren L.A."/>
            <person name="Nguyen N.H."/>
            <person name="Vilgalys R."/>
            <person name="Ruytinx J."/>
            <person name="Liao H.L."/>
            <person name="Branco S."/>
            <person name="Kuo A."/>
            <person name="LaButti K."/>
            <person name="Lipzen A."/>
            <person name="Andreopoulos W."/>
            <person name="Pangilinan J."/>
            <person name="Riley R."/>
            <person name="Hundley H."/>
            <person name="Na H."/>
            <person name="Barry K."/>
            <person name="Grigoriev I.V."/>
            <person name="Stajich J.E."/>
            <person name="Kennedy P.G."/>
        </authorList>
    </citation>
    <scope>NUCLEOTIDE SEQUENCE</scope>
    <source>
        <strain evidence="10">FC423</strain>
    </source>
</reference>
<accession>A0A9P7FIU9</accession>
<feature type="binding site" evidence="9">
    <location>
        <position position="255"/>
    </location>
    <ligand>
        <name>a ribonucleoside 5'-phosphate</name>
        <dbReference type="ChEBI" id="CHEBI:58043"/>
    </ligand>
</feature>
<gene>
    <name evidence="10" type="ORF">F5147DRAFT_665628</name>
</gene>
<comment type="subcellular location">
    <subcellularLocation>
        <location evidence="9">Cytoplasm</location>
    </subcellularLocation>
    <subcellularLocation>
        <location evidence="9">Nucleus</location>
    </subcellularLocation>
    <text evidence="9">Predominantly cytoplasmic.</text>
</comment>
<dbReference type="Proteomes" id="UP000823399">
    <property type="component" value="Unassembled WGS sequence"/>
</dbReference>
<keyword evidence="5 9" id="KW-0067">ATP-binding</keyword>
<feature type="binding site" evidence="9">
    <location>
        <position position="207"/>
    </location>
    <ligand>
        <name>a ribonucleoside 5'-phosphate</name>
        <dbReference type="ChEBI" id="CHEBI:58043"/>
    </ligand>
</feature>
<evidence type="ECO:0000256" key="2">
    <source>
        <dbReference type="ARBA" id="ARBA00022679"/>
    </source>
</evidence>
<feature type="binding site" evidence="9">
    <location>
        <position position="140"/>
    </location>
    <ligand>
        <name>a ribonucleoside 5'-phosphate</name>
        <dbReference type="ChEBI" id="CHEBI:58043"/>
    </ligand>
</feature>
<keyword evidence="11" id="KW-1185">Reference proteome</keyword>
<dbReference type="NCBIfam" id="TIGR01359">
    <property type="entry name" value="UMP_CMP_kin_fam"/>
    <property type="match status" value="1"/>
</dbReference>
<dbReference type="GO" id="GO:0016776">
    <property type="term" value="F:phosphotransferase activity, phosphate group as acceptor"/>
    <property type="evidence" value="ECO:0007669"/>
    <property type="project" value="InterPro"/>
</dbReference>
<dbReference type="InterPro" id="IPR006266">
    <property type="entry name" value="UMP_CMP_kinase"/>
</dbReference>
<keyword evidence="1 9" id="KW-0963">Cytoplasm</keyword>
<dbReference type="OrthoDB" id="442176at2759"/>
<dbReference type="GO" id="GO:0019205">
    <property type="term" value="F:nucleobase-containing compound kinase activity"/>
    <property type="evidence" value="ECO:0007669"/>
    <property type="project" value="InterPro"/>
</dbReference>
<dbReference type="AlphaFoldDB" id="A0A9P7FIU9"/>
<dbReference type="InterPro" id="IPR033690">
    <property type="entry name" value="Adenylat_kinase_CS"/>
</dbReference>
<dbReference type="GO" id="GO:0005524">
    <property type="term" value="F:ATP binding"/>
    <property type="evidence" value="ECO:0007669"/>
    <property type="project" value="UniProtKB-KW"/>
</dbReference>
<comment type="domain">
    <text evidence="9">Consists of three domains, a large central CORE domain and two small peripheral domains, NMPbind and LID, which undergo movements during catalysis. The LID domain closes over the site of phosphoryl transfer upon ATP binding. Assembling and dissambling the active center during each catalytic cycle provides an effective means to prevent ATP hydrolysis.</text>
</comment>
<comment type="cofactor">
    <cofactor evidence="9">
        <name>Mg(2+)</name>
        <dbReference type="ChEBI" id="CHEBI:18420"/>
    </cofactor>
    <text evidence="9">Binds 1 Mg(2+) ion per monomer.</text>
</comment>
<organism evidence="10 11">
    <name type="scientific">Suillus discolor</name>
    <dbReference type="NCBI Taxonomy" id="1912936"/>
    <lineage>
        <taxon>Eukaryota</taxon>
        <taxon>Fungi</taxon>
        <taxon>Dikarya</taxon>
        <taxon>Basidiomycota</taxon>
        <taxon>Agaricomycotina</taxon>
        <taxon>Agaricomycetes</taxon>
        <taxon>Agaricomycetidae</taxon>
        <taxon>Boletales</taxon>
        <taxon>Suillineae</taxon>
        <taxon>Suillaceae</taxon>
        <taxon>Suillus</taxon>
    </lineage>
</organism>